<dbReference type="RefSeq" id="WP_251834923.1">
    <property type="nucleotide sequence ID" value="NZ_JACSQG010000001.1"/>
</dbReference>
<evidence type="ECO:0000313" key="4">
    <source>
        <dbReference type="Proteomes" id="UP000611945"/>
    </source>
</evidence>
<name>A0ABR8TK61_9PSED</name>
<protein>
    <recommendedName>
        <fullName evidence="5">Phophatidylinositol-4-phosphate 5-kinase</fullName>
    </recommendedName>
</protein>
<evidence type="ECO:0000256" key="2">
    <source>
        <dbReference type="SAM" id="Phobius"/>
    </source>
</evidence>
<dbReference type="EMBL" id="JACSQG010000001">
    <property type="protein sequence ID" value="MBD7976160.1"/>
    <property type="molecule type" value="Genomic_DNA"/>
</dbReference>
<dbReference type="Gene3D" id="3.90.930.1">
    <property type="match status" value="2"/>
</dbReference>
<evidence type="ECO:0000313" key="3">
    <source>
        <dbReference type="EMBL" id="MBD7976160.1"/>
    </source>
</evidence>
<dbReference type="InterPro" id="IPR011652">
    <property type="entry name" value="MORN_2"/>
</dbReference>
<keyword evidence="4" id="KW-1185">Reference proteome</keyword>
<dbReference type="Proteomes" id="UP000611945">
    <property type="component" value="Unassembled WGS sequence"/>
</dbReference>
<gene>
    <name evidence="3" type="ORF">H9642_03025</name>
</gene>
<feature type="region of interest" description="Disordered" evidence="1">
    <location>
        <begin position="363"/>
        <end position="384"/>
    </location>
</feature>
<dbReference type="Pfam" id="PF07661">
    <property type="entry name" value="MORN_2"/>
    <property type="match status" value="2"/>
</dbReference>
<keyword evidence="2" id="KW-1133">Transmembrane helix</keyword>
<comment type="caution">
    <text evidence="3">The sequence shown here is derived from an EMBL/GenBank/DDBJ whole genome shotgun (WGS) entry which is preliminary data.</text>
</comment>
<dbReference type="SUPFAM" id="SSF82185">
    <property type="entry name" value="Histone H3 K4-specific methyltransferase SET7/9 N-terminal domain"/>
    <property type="match status" value="2"/>
</dbReference>
<evidence type="ECO:0000256" key="1">
    <source>
        <dbReference type="SAM" id="MobiDB-lite"/>
    </source>
</evidence>
<evidence type="ECO:0008006" key="5">
    <source>
        <dbReference type="Google" id="ProtNLM"/>
    </source>
</evidence>
<keyword evidence="2" id="KW-0812">Transmembrane</keyword>
<organism evidence="3 4">
    <name type="scientific">Serpens gallinarum</name>
    <dbReference type="NCBI Taxonomy" id="2763075"/>
    <lineage>
        <taxon>Bacteria</taxon>
        <taxon>Pseudomonadati</taxon>
        <taxon>Pseudomonadota</taxon>
        <taxon>Gammaproteobacteria</taxon>
        <taxon>Pseudomonadales</taxon>
        <taxon>Pseudomonadaceae</taxon>
        <taxon>Pseudomonas</taxon>
    </lineage>
</organism>
<reference evidence="3 4" key="1">
    <citation type="submission" date="2020-08" db="EMBL/GenBank/DDBJ databases">
        <title>A Genomic Blueprint of the Chicken Gut Microbiome.</title>
        <authorList>
            <person name="Gilroy R."/>
            <person name="Ravi A."/>
            <person name="Getino M."/>
            <person name="Pursley I."/>
            <person name="Horton D.L."/>
            <person name="Alikhan N.-F."/>
            <person name="Baker D."/>
            <person name="Gharbi K."/>
            <person name="Hall N."/>
            <person name="Watson M."/>
            <person name="Adriaenssens E.M."/>
            <person name="Foster-Nyarko E."/>
            <person name="Jarju S."/>
            <person name="Secka A."/>
            <person name="Antonio M."/>
            <person name="Oren A."/>
            <person name="Chaudhuri R."/>
            <person name="La Ragione R.M."/>
            <person name="Hildebrand F."/>
            <person name="Pallen M.J."/>
        </authorList>
    </citation>
    <scope>NUCLEOTIDE SEQUENCE [LARGE SCALE GENOMIC DNA]</scope>
    <source>
        <strain evidence="3 4">Sa2CUA2</strain>
    </source>
</reference>
<accession>A0ABR8TK61</accession>
<feature type="transmembrane region" description="Helical" evidence="2">
    <location>
        <begin position="12"/>
        <end position="28"/>
    </location>
</feature>
<keyword evidence="2" id="KW-0472">Membrane</keyword>
<proteinExistence type="predicted"/>
<sequence>MKRWQCRRLGTGLWMIVLIGLAWSMWTYRLDALGVLGAALPECFDESASPATAEPYETFEQGIRRQYDGAGRLLREFQVDAAGNLHGDLREFYSTGTVRYQMAHVDGRRMGLEKFYRTDGGLSRIAWIDANGRERAAASFLVDGQLSNLQCGHRPLLEELDRQWCGFAGQPSEVVLHGEHGPVRQESWLLGELQRRDELDEWGRLRSSFRLINDEQLTVRYFPNGQLKAESTFRGRGRNQAEGLREGREREWAENGQLVQETVWKQGHITHSTQWYPNGELKERRFVKPGTEATSQPVLRVEHYWENGKLSYRGAQRGGVGVGSHKRFDEQGRLRLEIRLDPNGTPLLRIEYDPQTGAVLQSEHLQPKQGGTSDTAAPHGRGYF</sequence>